<proteinExistence type="predicted"/>
<comment type="caution">
    <text evidence="1">The sequence shown here is derived from an EMBL/GenBank/DDBJ whole genome shotgun (WGS) entry which is preliminary data.</text>
</comment>
<accession>A0ABV8A9L1</accession>
<name>A0ABV8A9L1_9DEIO</name>
<dbReference type="Proteomes" id="UP001595748">
    <property type="component" value="Unassembled WGS sequence"/>
</dbReference>
<dbReference type="CDD" id="cd10451">
    <property type="entry name" value="GIY-YIG_LuxR_like"/>
    <property type="match status" value="1"/>
</dbReference>
<gene>
    <name evidence="1" type="ORF">ACFOPQ_16845</name>
</gene>
<dbReference type="RefSeq" id="WP_380080306.1">
    <property type="nucleotide sequence ID" value="NZ_JBHRZF010000194.1"/>
</dbReference>
<keyword evidence="2" id="KW-1185">Reference proteome</keyword>
<reference evidence="2" key="1">
    <citation type="journal article" date="2019" name="Int. J. Syst. Evol. Microbiol.">
        <title>The Global Catalogue of Microorganisms (GCM) 10K type strain sequencing project: providing services to taxonomists for standard genome sequencing and annotation.</title>
        <authorList>
            <consortium name="The Broad Institute Genomics Platform"/>
            <consortium name="The Broad Institute Genome Sequencing Center for Infectious Disease"/>
            <person name="Wu L."/>
            <person name="Ma J."/>
        </authorList>
    </citation>
    <scope>NUCLEOTIDE SEQUENCE [LARGE SCALE GENOMIC DNA]</scope>
    <source>
        <strain evidence="2">CCTCC AB 2013263</strain>
    </source>
</reference>
<evidence type="ECO:0000313" key="2">
    <source>
        <dbReference type="Proteomes" id="UP001595748"/>
    </source>
</evidence>
<organism evidence="1 2">
    <name type="scientific">Deinococcus antarcticus</name>
    <dbReference type="NCBI Taxonomy" id="1298767"/>
    <lineage>
        <taxon>Bacteria</taxon>
        <taxon>Thermotogati</taxon>
        <taxon>Deinococcota</taxon>
        <taxon>Deinococci</taxon>
        <taxon>Deinococcales</taxon>
        <taxon>Deinococcaceae</taxon>
        <taxon>Deinococcus</taxon>
    </lineage>
</organism>
<protein>
    <submittedName>
        <fullName evidence="1">GIY-YIG nuclease family protein</fullName>
    </submittedName>
</protein>
<evidence type="ECO:0000313" key="1">
    <source>
        <dbReference type="EMBL" id="MFC3862432.1"/>
    </source>
</evidence>
<dbReference type="EMBL" id="JBHRZF010000194">
    <property type="protein sequence ID" value="MFC3862432.1"/>
    <property type="molecule type" value="Genomic_DNA"/>
</dbReference>
<dbReference type="InterPro" id="IPR035901">
    <property type="entry name" value="GIY-YIG_endonuc_sf"/>
</dbReference>
<dbReference type="Gene3D" id="3.40.1440.10">
    <property type="entry name" value="GIY-YIG endonuclease"/>
    <property type="match status" value="1"/>
</dbReference>
<sequence length="104" mass="12015">MTVPAPQPRMGVYRITHTPSGRTLLGWSMNLNAILNRTRFELQHGSHQNRALLADWKADGADAFIFEILDELKVERPTDRPLDDLKELLTLWQEKLHIPPAQQY</sequence>